<protein>
    <submittedName>
        <fullName evidence="1">Uncharacterized protein</fullName>
    </submittedName>
</protein>
<reference evidence="1" key="1">
    <citation type="submission" date="2024-05" db="EMBL/GenBank/DDBJ databases">
        <title>Whole genome shotgun sequence of Streptomyces hygroscopicus NBRC 113678.</title>
        <authorList>
            <person name="Komaki H."/>
            <person name="Tamura T."/>
        </authorList>
    </citation>
    <scope>NUCLEOTIDE SEQUENCE</scope>
    <source>
        <strain evidence="1">N11-34</strain>
    </source>
</reference>
<gene>
    <name evidence="1" type="ORF">TPA0910_62810</name>
</gene>
<dbReference type="Proteomes" id="UP001054854">
    <property type="component" value="Unassembled WGS sequence"/>
</dbReference>
<sequence length="87" mass="8895">MAETQLPSLALSAVCDDGGPARGILRRQALRQPAARTYVWALPIVPARARGRTVEGTGGRRCPDGISAAGAGAGALTLRHNHPVGAS</sequence>
<organism evidence="1 2">
    <name type="scientific">Streptomyces hygroscopicus</name>
    <dbReference type="NCBI Taxonomy" id="1912"/>
    <lineage>
        <taxon>Bacteria</taxon>
        <taxon>Bacillati</taxon>
        <taxon>Actinomycetota</taxon>
        <taxon>Actinomycetes</taxon>
        <taxon>Kitasatosporales</taxon>
        <taxon>Streptomycetaceae</taxon>
        <taxon>Streptomyces</taxon>
        <taxon>Streptomyces violaceusniger group</taxon>
    </lineage>
</organism>
<accession>A0ABQ3U8A7</accession>
<name>A0ABQ3U8A7_STRHY</name>
<proteinExistence type="predicted"/>
<evidence type="ECO:0000313" key="2">
    <source>
        <dbReference type="Proteomes" id="UP001054854"/>
    </source>
</evidence>
<comment type="caution">
    <text evidence="1">The sequence shown here is derived from an EMBL/GenBank/DDBJ whole genome shotgun (WGS) entry which is preliminary data.</text>
</comment>
<evidence type="ECO:0000313" key="1">
    <source>
        <dbReference type="EMBL" id="GHJ31848.1"/>
    </source>
</evidence>
<dbReference type="EMBL" id="BNEK01000005">
    <property type="protein sequence ID" value="GHJ31848.1"/>
    <property type="molecule type" value="Genomic_DNA"/>
</dbReference>
<keyword evidence="2" id="KW-1185">Reference proteome</keyword>